<evidence type="ECO:0000313" key="2">
    <source>
        <dbReference type="EMBL" id="KNZ43877.1"/>
    </source>
</evidence>
<sequence>MPSCVTVPLPSGGIMDPVDLKIEANKENSHALSKELKILNQKKHDQEGIQKAENKIEEERSYKNDQISQIL</sequence>
<organism evidence="2 3">
    <name type="scientific">Puccinia sorghi</name>
    <dbReference type="NCBI Taxonomy" id="27349"/>
    <lineage>
        <taxon>Eukaryota</taxon>
        <taxon>Fungi</taxon>
        <taxon>Dikarya</taxon>
        <taxon>Basidiomycota</taxon>
        <taxon>Pucciniomycotina</taxon>
        <taxon>Pucciniomycetes</taxon>
        <taxon>Pucciniales</taxon>
        <taxon>Pucciniaceae</taxon>
        <taxon>Puccinia</taxon>
    </lineage>
</organism>
<name>A0A0L6U6D3_9BASI</name>
<protein>
    <submittedName>
        <fullName evidence="2">Uncharacterized protein</fullName>
    </submittedName>
</protein>
<reference evidence="2 3" key="1">
    <citation type="submission" date="2015-08" db="EMBL/GenBank/DDBJ databases">
        <title>Next Generation Sequencing and Analysis of the Genome of Puccinia sorghi L Schw, the Causal Agent of Maize Common Rust.</title>
        <authorList>
            <person name="Rochi L."/>
            <person name="Burguener G."/>
            <person name="Darino M."/>
            <person name="Turjanski A."/>
            <person name="Kreff E."/>
            <person name="Dieguez M.J."/>
            <person name="Sacco F."/>
        </authorList>
    </citation>
    <scope>NUCLEOTIDE SEQUENCE [LARGE SCALE GENOMIC DNA]</scope>
    <source>
        <strain evidence="2 3">RO10H11247</strain>
    </source>
</reference>
<dbReference type="Proteomes" id="UP000037035">
    <property type="component" value="Unassembled WGS sequence"/>
</dbReference>
<accession>A0A0L6U6D3</accession>
<evidence type="ECO:0000313" key="3">
    <source>
        <dbReference type="Proteomes" id="UP000037035"/>
    </source>
</evidence>
<gene>
    <name evidence="2" type="ORF">VP01_976g3</name>
</gene>
<evidence type="ECO:0000256" key="1">
    <source>
        <dbReference type="SAM" id="MobiDB-lite"/>
    </source>
</evidence>
<feature type="region of interest" description="Disordered" evidence="1">
    <location>
        <begin position="43"/>
        <end position="71"/>
    </location>
</feature>
<comment type="caution">
    <text evidence="2">The sequence shown here is derived from an EMBL/GenBank/DDBJ whole genome shotgun (WGS) entry which is preliminary data.</text>
</comment>
<proteinExistence type="predicted"/>
<dbReference type="VEuPathDB" id="FungiDB:VP01_976g3"/>
<dbReference type="EMBL" id="LAVV01015458">
    <property type="protein sequence ID" value="KNZ43877.1"/>
    <property type="molecule type" value="Genomic_DNA"/>
</dbReference>
<keyword evidence="3" id="KW-1185">Reference proteome</keyword>
<dbReference type="AlphaFoldDB" id="A0A0L6U6D3"/>
<feature type="compositionally biased region" description="Basic and acidic residues" evidence="1">
    <location>
        <begin position="43"/>
        <end position="63"/>
    </location>
</feature>